<proteinExistence type="predicted"/>
<accession>A0A7J7C2T6</accession>
<sequence>MSGHLFLCKSPRSPSLLKPLTSYLHNPIKQCSDQASNKEGDKAKEFIEERAPSTAQVFKKFEEEKLKATKQGGGDSETIEQAREEVTHGDSKVGSAKERSKKAHEEDHI</sequence>
<dbReference type="OrthoDB" id="955245at2759"/>
<dbReference type="AlphaFoldDB" id="A0A7J7C2T6"/>
<protein>
    <submittedName>
        <fullName evidence="2">Uncharacterized protein</fullName>
    </submittedName>
</protein>
<evidence type="ECO:0000256" key="1">
    <source>
        <dbReference type="SAM" id="MobiDB-lite"/>
    </source>
</evidence>
<gene>
    <name evidence="2" type="ORF">HS088_TW21G00570</name>
</gene>
<evidence type="ECO:0000313" key="2">
    <source>
        <dbReference type="EMBL" id="KAF5728423.1"/>
    </source>
</evidence>
<comment type="caution">
    <text evidence="2">The sequence shown here is derived from an EMBL/GenBank/DDBJ whole genome shotgun (WGS) entry which is preliminary data.</text>
</comment>
<dbReference type="Proteomes" id="UP000593562">
    <property type="component" value="Unassembled WGS sequence"/>
</dbReference>
<keyword evidence="3" id="KW-1185">Reference proteome</keyword>
<dbReference type="EMBL" id="JAAARO010000021">
    <property type="protein sequence ID" value="KAF5728423.1"/>
    <property type="molecule type" value="Genomic_DNA"/>
</dbReference>
<reference evidence="2 3" key="1">
    <citation type="journal article" date="2020" name="Nat. Commun.">
        <title>Genome of Tripterygium wilfordii and identification of cytochrome P450 involved in triptolide biosynthesis.</title>
        <authorList>
            <person name="Tu L."/>
            <person name="Su P."/>
            <person name="Zhang Z."/>
            <person name="Gao L."/>
            <person name="Wang J."/>
            <person name="Hu T."/>
            <person name="Zhou J."/>
            <person name="Zhang Y."/>
            <person name="Zhao Y."/>
            <person name="Liu Y."/>
            <person name="Song Y."/>
            <person name="Tong Y."/>
            <person name="Lu Y."/>
            <person name="Yang J."/>
            <person name="Xu C."/>
            <person name="Jia M."/>
            <person name="Peters R.J."/>
            <person name="Huang L."/>
            <person name="Gao W."/>
        </authorList>
    </citation>
    <scope>NUCLEOTIDE SEQUENCE [LARGE SCALE GENOMIC DNA]</scope>
    <source>
        <strain evidence="3">cv. XIE 37</strain>
        <tissue evidence="2">Leaf</tissue>
    </source>
</reference>
<dbReference type="InParanoid" id="A0A7J7C2T6"/>
<name>A0A7J7C2T6_TRIWF</name>
<evidence type="ECO:0000313" key="3">
    <source>
        <dbReference type="Proteomes" id="UP000593562"/>
    </source>
</evidence>
<feature type="compositionally biased region" description="Basic and acidic residues" evidence="1">
    <location>
        <begin position="80"/>
        <end position="109"/>
    </location>
</feature>
<feature type="region of interest" description="Disordered" evidence="1">
    <location>
        <begin position="66"/>
        <end position="109"/>
    </location>
</feature>
<organism evidence="2 3">
    <name type="scientific">Tripterygium wilfordii</name>
    <name type="common">Thunder God vine</name>
    <dbReference type="NCBI Taxonomy" id="458696"/>
    <lineage>
        <taxon>Eukaryota</taxon>
        <taxon>Viridiplantae</taxon>
        <taxon>Streptophyta</taxon>
        <taxon>Embryophyta</taxon>
        <taxon>Tracheophyta</taxon>
        <taxon>Spermatophyta</taxon>
        <taxon>Magnoliopsida</taxon>
        <taxon>eudicotyledons</taxon>
        <taxon>Gunneridae</taxon>
        <taxon>Pentapetalae</taxon>
        <taxon>rosids</taxon>
        <taxon>fabids</taxon>
        <taxon>Celastrales</taxon>
        <taxon>Celastraceae</taxon>
        <taxon>Tripterygium</taxon>
    </lineage>
</organism>